<reference evidence="1" key="2">
    <citation type="submission" date="2018-05" db="EMBL/GenBank/DDBJ databases">
        <title>OgluRS3 (Oryza glumaepatula Reference Sequence Version 3).</title>
        <authorList>
            <person name="Zhang J."/>
            <person name="Kudrna D."/>
            <person name="Lee S."/>
            <person name="Talag J."/>
            <person name="Welchert J."/>
            <person name="Wing R.A."/>
        </authorList>
    </citation>
    <scope>NUCLEOTIDE SEQUENCE [LARGE SCALE GENOMIC DNA]</scope>
</reference>
<dbReference type="AlphaFoldDB" id="A0A0E0BL99"/>
<dbReference type="Gramene" id="OGLUM11G19460.2">
    <property type="protein sequence ID" value="OGLUM11G19460.2"/>
    <property type="gene ID" value="OGLUM11G19460"/>
</dbReference>
<dbReference type="Proteomes" id="UP000026961">
    <property type="component" value="Chromosome 11"/>
</dbReference>
<keyword evidence="2" id="KW-1185">Reference proteome</keyword>
<evidence type="ECO:0000313" key="2">
    <source>
        <dbReference type="Proteomes" id="UP000026961"/>
    </source>
</evidence>
<evidence type="ECO:0000313" key="1">
    <source>
        <dbReference type="EnsemblPlants" id="OGLUM11G19460.2"/>
    </source>
</evidence>
<dbReference type="EnsemblPlants" id="OGLUM11G19460.2">
    <property type="protein sequence ID" value="OGLUM11G19460.2"/>
    <property type="gene ID" value="OGLUM11G19460"/>
</dbReference>
<organism evidence="1">
    <name type="scientific">Oryza glumipatula</name>
    <dbReference type="NCBI Taxonomy" id="40148"/>
    <lineage>
        <taxon>Eukaryota</taxon>
        <taxon>Viridiplantae</taxon>
        <taxon>Streptophyta</taxon>
        <taxon>Embryophyta</taxon>
        <taxon>Tracheophyta</taxon>
        <taxon>Spermatophyta</taxon>
        <taxon>Magnoliopsida</taxon>
        <taxon>Liliopsida</taxon>
        <taxon>Poales</taxon>
        <taxon>Poaceae</taxon>
        <taxon>BOP clade</taxon>
        <taxon>Oryzoideae</taxon>
        <taxon>Oryzeae</taxon>
        <taxon>Oryzinae</taxon>
        <taxon>Oryza</taxon>
    </lineage>
</organism>
<sequence>MPVASPRIPLASVLHLRHLASSRYRSAAGRFSSTGHRRSLAITRAVKSSLPRFLGSSSRLPVQLPTASPPVLHPDRRRPSFQAALCGVVMAKSFQKDLNRIADKGQHQDDPCIQWPHSRAVAPEVAGYAYCFLSSCYETTQGGCGGMVDNASTKAVLEGMTKANTEGDSSTRCWRAACIIVVYHAWMFQEHLVNCG</sequence>
<proteinExistence type="predicted"/>
<reference evidence="1" key="1">
    <citation type="submission" date="2015-04" db="UniProtKB">
        <authorList>
            <consortium name="EnsemblPlants"/>
        </authorList>
    </citation>
    <scope>IDENTIFICATION</scope>
</reference>
<accession>A0A0E0BL99</accession>
<name>A0A0E0BL99_9ORYZ</name>
<protein>
    <submittedName>
        <fullName evidence="1">Uncharacterized protein</fullName>
    </submittedName>
</protein>